<dbReference type="EMBL" id="MF428480">
    <property type="protein sequence ID" value="ASU01360.1"/>
    <property type="molecule type" value="Genomic_DNA"/>
</dbReference>
<dbReference type="Proteomes" id="UP000222770">
    <property type="component" value="Segment"/>
</dbReference>
<organism evidence="1 2">
    <name type="scientific">Staphylococcus phage SN10</name>
    <dbReference type="NCBI Taxonomy" id="2024210"/>
    <lineage>
        <taxon>Viruses</taxon>
        <taxon>Duplodnaviria</taxon>
        <taxon>Heunggongvirae</taxon>
        <taxon>Uroviricota</taxon>
        <taxon>Caudoviricetes</taxon>
        <taxon>Coventryvirus</taxon>
        <taxon>Coventryvirus SN8</taxon>
    </lineage>
</organism>
<dbReference type="InterPro" id="IPR007499">
    <property type="entry name" value="ERF_bacteria_virus"/>
</dbReference>
<proteinExistence type="predicted"/>
<accession>A0A223LG46</accession>
<reference evidence="1 2" key="1">
    <citation type="submission" date="2017-06" db="EMBL/GenBank/DDBJ databases">
        <title>Isolation and characterization of bacteriophages active against methicillin-resistant Staphylococcus pseudintermedius.</title>
        <authorList>
            <person name="Moodley A."/>
            <person name="Kot W."/>
            <person name="Neve H."/>
            <person name="Guardabassi L."/>
            <person name="Vogensen F.K."/>
        </authorList>
    </citation>
    <scope>NUCLEOTIDE SEQUENCE [LARGE SCALE GENOMIC DNA]</scope>
</reference>
<protein>
    <submittedName>
        <fullName evidence="1">DNA single-strand annealing protein</fullName>
    </submittedName>
</protein>
<name>A0A223LG46_9CAUD</name>
<evidence type="ECO:0000313" key="2">
    <source>
        <dbReference type="Proteomes" id="UP000222770"/>
    </source>
</evidence>
<dbReference type="Pfam" id="PF04404">
    <property type="entry name" value="ERF"/>
    <property type="match status" value="1"/>
</dbReference>
<sequence>MAELNLYQKIADVKANVDGFTKDAKGYNYDYVEGSQILHKIRPKMEEYGLIMYPSVERYEHFETKNSKGKTEHAVMLAIKYHIIDSATKEELAIDFAAFGQQQDIAQAYGTALTYAERYFILKLLNIPTDEDDPDAQQKKQRYTKADKHDIEVLKNEIEEFAKAVGDTEQNVRIGLNILSYEKLSSADAMRALQQVIELKRQYGGNNQ</sequence>
<evidence type="ECO:0000313" key="1">
    <source>
        <dbReference type="EMBL" id="ASU01360.1"/>
    </source>
</evidence>